<dbReference type="EMBL" id="JBHFFA010000002">
    <property type="protein sequence ID" value="KAL2641750.1"/>
    <property type="molecule type" value="Genomic_DNA"/>
</dbReference>
<proteinExistence type="predicted"/>
<sequence length="204" mass="23343">MEGASAGCLYYPNEHILLVGEADFTFSSALASIIKDSRNLYATTDKSQEYTRRMYAQAPKALSNLLRRGAKVVYNFDATQDIVAQGFFHRIIFNFPHAGYFGRPEWVRYVITQHQELIRRFLANASKLIRPYDGEIHITVQDYDPYKRWDISGLARSCGLRLKQSVIFDMGTFTGYTNRRGSGRRAGGTFPFGRGYIRTHIISF</sequence>
<accession>A0ABD1Z2M9</accession>
<dbReference type="AlphaFoldDB" id="A0ABD1Z2M9"/>
<protein>
    <recommendedName>
        <fullName evidence="1">25S rRNA (uridine-N(3))-methyltransferase BMT5-like domain-containing protein</fullName>
    </recommendedName>
</protein>
<organism evidence="2 3">
    <name type="scientific">Riccia fluitans</name>
    <dbReference type="NCBI Taxonomy" id="41844"/>
    <lineage>
        <taxon>Eukaryota</taxon>
        <taxon>Viridiplantae</taxon>
        <taxon>Streptophyta</taxon>
        <taxon>Embryophyta</taxon>
        <taxon>Marchantiophyta</taxon>
        <taxon>Marchantiopsida</taxon>
        <taxon>Marchantiidae</taxon>
        <taxon>Marchantiales</taxon>
        <taxon>Ricciaceae</taxon>
        <taxon>Riccia</taxon>
    </lineage>
</organism>
<evidence type="ECO:0000313" key="2">
    <source>
        <dbReference type="EMBL" id="KAL2641750.1"/>
    </source>
</evidence>
<keyword evidence="3" id="KW-1185">Reference proteome</keyword>
<evidence type="ECO:0000259" key="1">
    <source>
        <dbReference type="Pfam" id="PF10354"/>
    </source>
</evidence>
<dbReference type="InterPro" id="IPR019446">
    <property type="entry name" value="BMT5-like"/>
</dbReference>
<feature type="domain" description="25S rRNA (uridine-N(3))-methyltransferase BMT5-like" evidence="1">
    <location>
        <begin position="17"/>
        <end position="180"/>
    </location>
</feature>
<dbReference type="PANTHER" id="PTHR11538">
    <property type="entry name" value="PHENYLALANYL-TRNA SYNTHETASE"/>
    <property type="match status" value="1"/>
</dbReference>
<reference evidence="2 3" key="1">
    <citation type="submission" date="2024-09" db="EMBL/GenBank/DDBJ databases">
        <title>Chromosome-scale assembly of Riccia fluitans.</title>
        <authorList>
            <person name="Paukszto L."/>
            <person name="Sawicki J."/>
            <person name="Karawczyk K."/>
            <person name="Piernik-Szablinska J."/>
            <person name="Szczecinska M."/>
            <person name="Mazdziarz M."/>
        </authorList>
    </citation>
    <scope>NUCLEOTIDE SEQUENCE [LARGE SCALE GENOMIC DNA]</scope>
    <source>
        <strain evidence="2">Rf_01</strain>
        <tissue evidence="2">Aerial parts of the thallus</tissue>
    </source>
</reference>
<gene>
    <name evidence="2" type="ORF">R1flu_009337</name>
</gene>
<dbReference type="Proteomes" id="UP001605036">
    <property type="component" value="Unassembled WGS sequence"/>
</dbReference>
<comment type="caution">
    <text evidence="2">The sequence shown here is derived from an EMBL/GenBank/DDBJ whole genome shotgun (WGS) entry which is preliminary data.</text>
</comment>
<dbReference type="Pfam" id="PF10354">
    <property type="entry name" value="BMT5-like"/>
    <property type="match status" value="1"/>
</dbReference>
<evidence type="ECO:0000313" key="3">
    <source>
        <dbReference type="Proteomes" id="UP001605036"/>
    </source>
</evidence>
<name>A0ABD1Z2M9_9MARC</name>
<dbReference type="PANTHER" id="PTHR11538:SF26">
    <property type="entry name" value="FERREDOXIN-FOLD ANTICODON-BINDING DOMAIN-CONTAINING PROTEIN 1"/>
    <property type="match status" value="1"/>
</dbReference>